<keyword evidence="6 15" id="KW-0547">Nucleotide-binding</keyword>
<dbReference type="Gene3D" id="3.30.200.20">
    <property type="entry name" value="Phosphorylase Kinase, domain 1"/>
    <property type="match status" value="1"/>
</dbReference>
<dbReference type="CDD" id="cd00192">
    <property type="entry name" value="PTKc"/>
    <property type="match status" value="1"/>
</dbReference>
<keyword evidence="12 23" id="KW-0675">Receptor</keyword>
<feature type="signal peptide" evidence="21">
    <location>
        <begin position="1"/>
        <end position="26"/>
    </location>
</feature>
<keyword evidence="5 21" id="KW-0732">Signal</keyword>
<dbReference type="SUPFAM" id="SSF56112">
    <property type="entry name" value="Protein kinase-like (PK-like)"/>
    <property type="match status" value="1"/>
</dbReference>
<dbReference type="PANTHER" id="PTHR24416">
    <property type="entry name" value="TYROSINE-PROTEIN KINASE RECEPTOR"/>
    <property type="match status" value="1"/>
</dbReference>
<evidence type="ECO:0000256" key="2">
    <source>
        <dbReference type="ARBA" id="ARBA00022553"/>
    </source>
</evidence>
<evidence type="ECO:0000256" key="16">
    <source>
        <dbReference type="PIRSR" id="PIRSR000615-3"/>
    </source>
</evidence>
<evidence type="ECO:0000256" key="12">
    <source>
        <dbReference type="ARBA" id="ARBA00023170"/>
    </source>
</evidence>
<dbReference type="FunFam" id="1.10.510.10:FF:000554">
    <property type="entry name" value="Predicted protein"/>
    <property type="match status" value="1"/>
</dbReference>
<dbReference type="InterPro" id="IPR017441">
    <property type="entry name" value="Protein_kinase_ATP_BS"/>
</dbReference>
<name>A0A8E0VIP1_9TREM</name>
<dbReference type="AlphaFoldDB" id="A0A8E0VIP1"/>
<dbReference type="EMBL" id="LUCM01008719">
    <property type="protein sequence ID" value="KAA0188004.1"/>
    <property type="molecule type" value="Genomic_DNA"/>
</dbReference>
<sequence length="595" mass="66760">MEVRCVGLCTSALLLIQYCLFYEDHADELGGKLPRNQAPFETEVFFRWKSGRLSRVNHGQDSASEFTWEIPQLTLNDSGVYTCWIQPDDPRFPSVPRFCTLIVRHCWSDYWPLGLAIAVGIAICVIVLGSTIYWVRLVTKPETRHLILITHPNDNTAGSLTLSYSEDPRPAWVSFLSRPRSGYNDASSCLTPIPADSDVTKPVIQPIVKFEKVCMNGSFSLRLKTAIRRRLGGLLGAESVQEKPESIPDCISHDGDLASSPLLQQNKVVKLPHPLVNVNDRFMNLYHFESTDLAYEMPRENLKIGSFLGGGAFGLVYKGVAKDLPRQPPGSQSVAVKTLRGAPYLILEYAPYGNLRDYLRAHKDILEHSESTVAMMLNYGVQIAEGMSSLAACSIIHRDLAARNILMGKDGVLKISDFGLTRNVEYYYRKLTDGRVPVKWLAPESLFDRIYTTKSDVWSFGVLLWEIFTLGSSPFPMVDPASISTLIRSGVRNPKPKLAPTDVYALMCACWEWDSRKRPAFSELRQWLESFERNLRPQRDNLIYSNLPTPTSSLSIFCRNGRFEEPRTLLQSGTSGIRSSLGSSTSTHYAEIKTA</sequence>
<keyword evidence="24" id="KW-1185">Reference proteome</keyword>
<feature type="site" description="Important for interaction with phosphotyrosine-binding proteins" evidence="17">
    <location>
        <position position="544"/>
    </location>
</feature>
<dbReference type="InterPro" id="IPR011009">
    <property type="entry name" value="Kinase-like_dom_sf"/>
</dbReference>
<accession>A0A8E0VIP1</accession>
<comment type="catalytic activity">
    <reaction evidence="13">
        <text>L-tyrosyl-[protein] + ATP = O-phospho-L-tyrosyl-[protein] + ADP + H(+)</text>
        <dbReference type="Rhea" id="RHEA:10596"/>
        <dbReference type="Rhea" id="RHEA-COMP:10136"/>
        <dbReference type="Rhea" id="RHEA-COMP:20101"/>
        <dbReference type="ChEBI" id="CHEBI:15378"/>
        <dbReference type="ChEBI" id="CHEBI:30616"/>
        <dbReference type="ChEBI" id="CHEBI:46858"/>
        <dbReference type="ChEBI" id="CHEBI:61978"/>
        <dbReference type="ChEBI" id="CHEBI:456216"/>
        <dbReference type="EC" id="2.7.10.1"/>
    </reaction>
</comment>
<keyword evidence="4 20" id="KW-0812">Transmembrane</keyword>
<organism evidence="23 24">
    <name type="scientific">Fasciolopsis buskii</name>
    <dbReference type="NCBI Taxonomy" id="27845"/>
    <lineage>
        <taxon>Eukaryota</taxon>
        <taxon>Metazoa</taxon>
        <taxon>Spiralia</taxon>
        <taxon>Lophotrochozoa</taxon>
        <taxon>Platyhelminthes</taxon>
        <taxon>Trematoda</taxon>
        <taxon>Digenea</taxon>
        <taxon>Plagiorchiida</taxon>
        <taxon>Echinostomata</taxon>
        <taxon>Echinostomatoidea</taxon>
        <taxon>Fasciolidae</taxon>
        <taxon>Fasciolopsis</taxon>
    </lineage>
</organism>
<keyword evidence="9 20" id="KW-1133">Transmembrane helix</keyword>
<dbReference type="GO" id="GO:0007169">
    <property type="term" value="P:cell surface receptor protein tyrosine kinase signaling pathway"/>
    <property type="evidence" value="ECO:0007669"/>
    <property type="project" value="TreeGrafter"/>
</dbReference>
<keyword evidence="8 15" id="KW-0067">ATP-binding</keyword>
<dbReference type="GO" id="GO:0046872">
    <property type="term" value="F:metal ion binding"/>
    <property type="evidence" value="ECO:0007669"/>
    <property type="project" value="UniProtKB-KW"/>
</dbReference>
<dbReference type="GO" id="GO:0005524">
    <property type="term" value="F:ATP binding"/>
    <property type="evidence" value="ECO:0007669"/>
    <property type="project" value="UniProtKB-UniRule"/>
</dbReference>
<dbReference type="InterPro" id="IPR020635">
    <property type="entry name" value="Tyr_kinase_cat_dom"/>
</dbReference>
<feature type="region of interest" description="Disordered" evidence="19">
    <location>
        <begin position="573"/>
        <end position="595"/>
    </location>
</feature>
<gene>
    <name evidence="23" type="ORF">FBUS_08328</name>
</gene>
<feature type="binding site" evidence="15">
    <location>
        <position position="403"/>
    </location>
    <ligand>
        <name>ATP</name>
        <dbReference type="ChEBI" id="CHEBI:30616"/>
    </ligand>
</feature>
<dbReference type="Gene3D" id="1.10.510.10">
    <property type="entry name" value="Transferase(Phosphotransferase) domain 1"/>
    <property type="match status" value="1"/>
</dbReference>
<evidence type="ECO:0000256" key="11">
    <source>
        <dbReference type="ARBA" id="ARBA00023137"/>
    </source>
</evidence>
<evidence type="ECO:0000256" key="8">
    <source>
        <dbReference type="ARBA" id="ARBA00022840"/>
    </source>
</evidence>
<feature type="transmembrane region" description="Helical" evidence="20">
    <location>
        <begin position="110"/>
        <end position="135"/>
    </location>
</feature>
<reference evidence="23" key="1">
    <citation type="submission" date="2019-05" db="EMBL/GenBank/DDBJ databases">
        <title>Annotation for the trematode Fasciolopsis buski.</title>
        <authorList>
            <person name="Choi Y.-J."/>
        </authorList>
    </citation>
    <scope>NUCLEOTIDE SEQUENCE</scope>
    <source>
        <strain evidence="23">HT</strain>
        <tissue evidence="23">Whole worm</tissue>
    </source>
</reference>
<evidence type="ECO:0000256" key="17">
    <source>
        <dbReference type="PIRSR" id="PIRSR000615-4"/>
    </source>
</evidence>
<keyword evidence="3" id="KW-0808">Transferase</keyword>
<evidence type="ECO:0000256" key="5">
    <source>
        <dbReference type="ARBA" id="ARBA00022729"/>
    </source>
</evidence>
<dbReference type="InterPro" id="IPR050122">
    <property type="entry name" value="RTK"/>
</dbReference>
<feature type="binding site" evidence="18">
    <location>
        <position position="337"/>
    </location>
    <ligand>
        <name>ATP</name>
        <dbReference type="ChEBI" id="CHEBI:30616"/>
    </ligand>
</feature>
<feature type="binding site" evidence="16">
    <location>
        <position position="417"/>
    </location>
    <ligand>
        <name>Mg(2+)</name>
        <dbReference type="ChEBI" id="CHEBI:18420"/>
    </ligand>
</feature>
<feature type="binding site" evidence="16">
    <location>
        <position position="404"/>
    </location>
    <ligand>
        <name>Mg(2+)</name>
        <dbReference type="ChEBI" id="CHEBI:18420"/>
    </ligand>
</feature>
<dbReference type="PROSITE" id="PS00109">
    <property type="entry name" value="PROTEIN_KINASE_TYR"/>
    <property type="match status" value="1"/>
</dbReference>
<dbReference type="PRINTS" id="PR00109">
    <property type="entry name" value="TYRKINASE"/>
</dbReference>
<evidence type="ECO:0000256" key="13">
    <source>
        <dbReference type="ARBA" id="ARBA00051243"/>
    </source>
</evidence>
<dbReference type="InterPro" id="IPR001245">
    <property type="entry name" value="Ser-Thr/Tyr_kinase_cat_dom"/>
</dbReference>
<dbReference type="SMART" id="SM00219">
    <property type="entry name" value="TyrKc"/>
    <property type="match status" value="1"/>
</dbReference>
<keyword evidence="16" id="KW-0460">Magnesium</keyword>
<dbReference type="PANTHER" id="PTHR24416:SF550">
    <property type="entry name" value="FIBROBLAST GROWTH FACTOR RECEPTOR HOMOLOG 1-RELATED"/>
    <property type="match status" value="1"/>
</dbReference>
<evidence type="ECO:0000256" key="4">
    <source>
        <dbReference type="ARBA" id="ARBA00022692"/>
    </source>
</evidence>
<keyword evidence="10 20" id="KW-0472">Membrane</keyword>
<evidence type="ECO:0000256" key="1">
    <source>
        <dbReference type="ARBA" id="ARBA00004167"/>
    </source>
</evidence>
<evidence type="ECO:0000256" key="6">
    <source>
        <dbReference type="ARBA" id="ARBA00022741"/>
    </source>
</evidence>
<dbReference type="GO" id="GO:0043235">
    <property type="term" value="C:receptor complex"/>
    <property type="evidence" value="ECO:0007669"/>
    <property type="project" value="TreeGrafter"/>
</dbReference>
<comment type="caution">
    <text evidence="23">The sequence shown here is derived from an EMBL/GenBank/DDBJ whole genome shotgun (WGS) entry which is preliminary data.</text>
</comment>
<dbReference type="Pfam" id="PF07714">
    <property type="entry name" value="PK_Tyr_Ser-Thr"/>
    <property type="match status" value="1"/>
</dbReference>
<dbReference type="GO" id="GO:0004714">
    <property type="term" value="F:transmembrane receptor protein tyrosine kinase activity"/>
    <property type="evidence" value="ECO:0007669"/>
    <property type="project" value="UniProtKB-EC"/>
</dbReference>
<dbReference type="PROSITE" id="PS00107">
    <property type="entry name" value="PROTEIN_KINASE_ATP"/>
    <property type="match status" value="1"/>
</dbReference>
<evidence type="ECO:0000259" key="22">
    <source>
        <dbReference type="PROSITE" id="PS50011"/>
    </source>
</evidence>
<proteinExistence type="predicted"/>
<keyword evidence="11" id="KW-0829">Tyrosine-protein kinase</keyword>
<comment type="subcellular location">
    <subcellularLocation>
        <location evidence="1">Membrane</location>
        <topology evidence="1">Single-pass membrane protein</topology>
    </subcellularLocation>
</comment>
<evidence type="ECO:0000256" key="20">
    <source>
        <dbReference type="SAM" id="Phobius"/>
    </source>
</evidence>
<keyword evidence="7" id="KW-0418">Kinase</keyword>
<evidence type="ECO:0000256" key="7">
    <source>
        <dbReference type="ARBA" id="ARBA00022777"/>
    </source>
</evidence>
<evidence type="ECO:0000256" key="19">
    <source>
        <dbReference type="SAM" id="MobiDB-lite"/>
    </source>
</evidence>
<feature type="compositionally biased region" description="Low complexity" evidence="19">
    <location>
        <begin position="573"/>
        <end position="587"/>
    </location>
</feature>
<dbReference type="InterPro" id="IPR000719">
    <property type="entry name" value="Prot_kinase_dom"/>
</dbReference>
<dbReference type="OrthoDB" id="5984265at2759"/>
<evidence type="ECO:0000256" key="21">
    <source>
        <dbReference type="SAM" id="SignalP"/>
    </source>
</evidence>
<feature type="domain" description="Protein kinase" evidence="22">
    <location>
        <begin position="208"/>
        <end position="528"/>
    </location>
</feature>
<evidence type="ECO:0000313" key="24">
    <source>
        <dbReference type="Proteomes" id="UP000728185"/>
    </source>
</evidence>
<dbReference type="GO" id="GO:0005886">
    <property type="term" value="C:plasma membrane"/>
    <property type="evidence" value="ECO:0007669"/>
    <property type="project" value="TreeGrafter"/>
</dbReference>
<keyword evidence="16" id="KW-0479">Metal-binding</keyword>
<dbReference type="InterPro" id="IPR008266">
    <property type="entry name" value="Tyr_kinase_AS"/>
</dbReference>
<dbReference type="Proteomes" id="UP000728185">
    <property type="component" value="Unassembled WGS sequence"/>
</dbReference>
<dbReference type="PROSITE" id="PS50011">
    <property type="entry name" value="PROTEIN_KINASE_DOM"/>
    <property type="match status" value="1"/>
</dbReference>
<evidence type="ECO:0000256" key="10">
    <source>
        <dbReference type="ARBA" id="ARBA00023136"/>
    </source>
</evidence>
<keyword evidence="2" id="KW-0597">Phosphoprotein</keyword>
<evidence type="ECO:0000256" key="15">
    <source>
        <dbReference type="PIRSR" id="PIRSR000615-2"/>
    </source>
</evidence>
<feature type="active site" description="Proton acceptor" evidence="14">
    <location>
        <position position="399"/>
    </location>
</feature>
<protein>
    <submittedName>
        <fullName evidence="23">Fibroblast growth factor receptor</fullName>
    </submittedName>
</protein>
<evidence type="ECO:0000256" key="18">
    <source>
        <dbReference type="PROSITE-ProRule" id="PRU10141"/>
    </source>
</evidence>
<feature type="chain" id="PRO_5034063062" evidence="21">
    <location>
        <begin position="27"/>
        <end position="595"/>
    </location>
</feature>
<evidence type="ECO:0000313" key="23">
    <source>
        <dbReference type="EMBL" id="KAA0188004.1"/>
    </source>
</evidence>
<evidence type="ECO:0000256" key="3">
    <source>
        <dbReference type="ARBA" id="ARBA00022679"/>
    </source>
</evidence>
<evidence type="ECO:0000256" key="9">
    <source>
        <dbReference type="ARBA" id="ARBA00022989"/>
    </source>
</evidence>
<evidence type="ECO:0000256" key="14">
    <source>
        <dbReference type="PIRSR" id="PIRSR000615-1"/>
    </source>
</evidence>